<keyword evidence="2" id="KW-1185">Reference proteome</keyword>
<proteinExistence type="predicted"/>
<evidence type="ECO:0008006" key="3">
    <source>
        <dbReference type="Google" id="ProtNLM"/>
    </source>
</evidence>
<evidence type="ECO:0000313" key="2">
    <source>
        <dbReference type="Proteomes" id="UP001302676"/>
    </source>
</evidence>
<dbReference type="AlphaFoldDB" id="A0AAN6V3C0"/>
<comment type="caution">
    <text evidence="1">The sequence shown here is derived from an EMBL/GenBank/DDBJ whole genome shotgun (WGS) entry which is preliminary data.</text>
</comment>
<dbReference type="EMBL" id="MU853581">
    <property type="protein sequence ID" value="KAK4143984.1"/>
    <property type="molecule type" value="Genomic_DNA"/>
</dbReference>
<protein>
    <recommendedName>
        <fullName evidence="3">F-box domain-containing protein</fullName>
    </recommendedName>
</protein>
<accession>A0AAN6V3C0</accession>
<dbReference type="RefSeq" id="XP_062637355.1">
    <property type="nucleotide sequence ID" value="XM_062777133.1"/>
</dbReference>
<reference evidence="1" key="1">
    <citation type="journal article" date="2023" name="Mol. Phylogenet. Evol.">
        <title>Genome-scale phylogeny and comparative genomics of the fungal order Sordariales.</title>
        <authorList>
            <person name="Hensen N."/>
            <person name="Bonometti L."/>
            <person name="Westerberg I."/>
            <person name="Brannstrom I.O."/>
            <person name="Guillou S."/>
            <person name="Cros-Aarteil S."/>
            <person name="Calhoun S."/>
            <person name="Haridas S."/>
            <person name="Kuo A."/>
            <person name="Mondo S."/>
            <person name="Pangilinan J."/>
            <person name="Riley R."/>
            <person name="LaButti K."/>
            <person name="Andreopoulos B."/>
            <person name="Lipzen A."/>
            <person name="Chen C."/>
            <person name="Yan M."/>
            <person name="Daum C."/>
            <person name="Ng V."/>
            <person name="Clum A."/>
            <person name="Steindorff A."/>
            <person name="Ohm R.A."/>
            <person name="Martin F."/>
            <person name="Silar P."/>
            <person name="Natvig D.O."/>
            <person name="Lalanne C."/>
            <person name="Gautier V."/>
            <person name="Ament-Velasquez S.L."/>
            <person name="Kruys A."/>
            <person name="Hutchinson M.I."/>
            <person name="Powell A.J."/>
            <person name="Barry K."/>
            <person name="Miller A.N."/>
            <person name="Grigoriev I.V."/>
            <person name="Debuchy R."/>
            <person name="Gladieux P."/>
            <person name="Hiltunen Thoren M."/>
            <person name="Johannesson H."/>
        </authorList>
    </citation>
    <scope>NUCLEOTIDE SEQUENCE</scope>
    <source>
        <strain evidence="1">CBS 141.50</strain>
    </source>
</reference>
<sequence>MEHDEDQLPLPTNNPSNELPGILCLSSELRLRIYRKLEGWGWGLHSCRHALDLSAPEPPGTLTEKDYYNSHLTVNTRRKQFLRSLQPLLFSCRTLYTELAHIIYSVEWFVCYYKGPGSLAQLQSLTPSSVASLTNLKIVLNNASCHSQEGWGMCSVTPFMYQIYFPPRDEGQPASLAPGADLDYDAPLSLSNSSAADMLAEWEKVAGYLGSHVTPGELELSLVCDVDVENDGGLARRVAESLKYFPRLKECHLRLAKTPNYAIREICQDAVMEARGFLPPSTLHSTQGAGSSTPRRTGLLDLPRELRLHILEFTDLITPMKEVMWSRAHLKYVASRSYCPSWEGTGDHEWPAGHHWCCQFNRCWERSYPYKTLGCFCGSVHSAFSSTCRCWAPPTRLFLICRTLHRDANLVFFSENRFAVMEGEAISVYSPIPWSGLEKRGCLAASEFLRRVVPLDCLGHLRFLYLVFPPFYPGQWPAKGSAVYQDWLATVIWAKRRLSLAALTIHVCATYRGDMDDYEPSARFTTADAEAVLVAYQEILQPLTHLGGNLGLAGFDADLSWPWSRIPVLPTSYDAEEERLRQFDSKDKSLNDQALIQVLGEDRYYARLPPRFDEYDGPINDGAWRDIFARHC</sequence>
<dbReference type="PANTHER" id="PTHR42085">
    <property type="entry name" value="F-BOX DOMAIN-CONTAINING PROTEIN"/>
    <property type="match status" value="1"/>
</dbReference>
<reference evidence="1" key="2">
    <citation type="submission" date="2023-05" db="EMBL/GenBank/DDBJ databases">
        <authorList>
            <consortium name="Lawrence Berkeley National Laboratory"/>
            <person name="Steindorff A."/>
            <person name="Hensen N."/>
            <person name="Bonometti L."/>
            <person name="Westerberg I."/>
            <person name="Brannstrom I.O."/>
            <person name="Guillou S."/>
            <person name="Cros-Aarteil S."/>
            <person name="Calhoun S."/>
            <person name="Haridas S."/>
            <person name="Kuo A."/>
            <person name="Mondo S."/>
            <person name="Pangilinan J."/>
            <person name="Riley R."/>
            <person name="Labutti K."/>
            <person name="Andreopoulos B."/>
            <person name="Lipzen A."/>
            <person name="Chen C."/>
            <person name="Yanf M."/>
            <person name="Daum C."/>
            <person name="Ng V."/>
            <person name="Clum A."/>
            <person name="Ohm R."/>
            <person name="Martin F."/>
            <person name="Silar P."/>
            <person name="Natvig D."/>
            <person name="Lalanne C."/>
            <person name="Gautier V."/>
            <person name="Ament-Velasquez S.L."/>
            <person name="Kruys A."/>
            <person name="Hutchinson M.I."/>
            <person name="Powell A.J."/>
            <person name="Barry K."/>
            <person name="Miller A.N."/>
            <person name="Grigoriev I.V."/>
            <person name="Debuchy R."/>
            <person name="Gladieux P."/>
            <person name="Thoren M.H."/>
            <person name="Johannesson H."/>
        </authorList>
    </citation>
    <scope>NUCLEOTIDE SEQUENCE</scope>
    <source>
        <strain evidence="1">CBS 141.50</strain>
    </source>
</reference>
<organism evidence="1 2">
    <name type="scientific">Dichotomopilus funicola</name>
    <dbReference type="NCBI Taxonomy" id="1934379"/>
    <lineage>
        <taxon>Eukaryota</taxon>
        <taxon>Fungi</taxon>
        <taxon>Dikarya</taxon>
        <taxon>Ascomycota</taxon>
        <taxon>Pezizomycotina</taxon>
        <taxon>Sordariomycetes</taxon>
        <taxon>Sordariomycetidae</taxon>
        <taxon>Sordariales</taxon>
        <taxon>Chaetomiaceae</taxon>
        <taxon>Dichotomopilus</taxon>
    </lineage>
</organism>
<dbReference type="Proteomes" id="UP001302676">
    <property type="component" value="Unassembled WGS sequence"/>
</dbReference>
<gene>
    <name evidence="1" type="ORF">C8A04DRAFT_11896</name>
</gene>
<name>A0AAN6V3C0_9PEZI</name>
<dbReference type="InterPro" id="IPR038883">
    <property type="entry name" value="AN11006-like"/>
</dbReference>
<dbReference type="GeneID" id="87813746"/>
<evidence type="ECO:0000313" key="1">
    <source>
        <dbReference type="EMBL" id="KAK4143984.1"/>
    </source>
</evidence>
<dbReference type="PANTHER" id="PTHR42085:SF6">
    <property type="entry name" value="F-BOX DOMAIN-CONTAINING PROTEIN"/>
    <property type="match status" value="1"/>
</dbReference>